<keyword evidence="8" id="KW-0547">Nucleotide-binding</keyword>
<evidence type="ECO:0000259" key="7">
    <source>
        <dbReference type="Pfam" id="PF12698"/>
    </source>
</evidence>
<dbReference type="Proteomes" id="UP000681526">
    <property type="component" value="Unassembled WGS sequence"/>
</dbReference>
<feature type="transmembrane region" description="Helical" evidence="6">
    <location>
        <begin position="363"/>
        <end position="381"/>
    </location>
</feature>
<evidence type="ECO:0000256" key="6">
    <source>
        <dbReference type="SAM" id="Phobius"/>
    </source>
</evidence>
<keyword evidence="9" id="KW-1185">Reference proteome</keyword>
<evidence type="ECO:0000256" key="3">
    <source>
        <dbReference type="ARBA" id="ARBA00022692"/>
    </source>
</evidence>
<name>A0ABM8V0U8_THEXY</name>
<evidence type="ECO:0000256" key="5">
    <source>
        <dbReference type="ARBA" id="ARBA00023136"/>
    </source>
</evidence>
<dbReference type="Pfam" id="PF12698">
    <property type="entry name" value="ABC2_membrane_3"/>
    <property type="match status" value="1"/>
</dbReference>
<gene>
    <name evidence="8" type="primary">txxe71-sagH</name>
    <name evidence="8" type="ORF">TXXE_03550</name>
</gene>
<keyword evidence="8" id="KW-0067">ATP-binding</keyword>
<evidence type="ECO:0000256" key="2">
    <source>
        <dbReference type="ARBA" id="ARBA00022475"/>
    </source>
</evidence>
<organism evidence="8 9">
    <name type="scientific">Thermobacillus xylanilyticus</name>
    <dbReference type="NCBI Taxonomy" id="76633"/>
    <lineage>
        <taxon>Bacteria</taxon>
        <taxon>Bacillati</taxon>
        <taxon>Bacillota</taxon>
        <taxon>Bacilli</taxon>
        <taxon>Bacillales</taxon>
        <taxon>Paenibacillaceae</taxon>
        <taxon>Thermobacillus</taxon>
    </lineage>
</organism>
<protein>
    <submittedName>
        <fullName evidence="8">ABC transporter, ATP-binding/permease protein SagH</fullName>
    </submittedName>
</protein>
<comment type="caution">
    <text evidence="8">The sequence shown here is derived from an EMBL/GenBank/DDBJ whole genome shotgun (WGS) entry which is preliminary data.</text>
</comment>
<dbReference type="PANTHER" id="PTHR30294">
    <property type="entry name" value="MEMBRANE COMPONENT OF ABC TRANSPORTER YHHJ-RELATED"/>
    <property type="match status" value="1"/>
</dbReference>
<keyword evidence="5 6" id="KW-0472">Membrane</keyword>
<feature type="transmembrane region" description="Helical" evidence="6">
    <location>
        <begin position="239"/>
        <end position="262"/>
    </location>
</feature>
<dbReference type="EMBL" id="CAJRAY010000018">
    <property type="protein sequence ID" value="CAG5079925.1"/>
    <property type="molecule type" value="Genomic_DNA"/>
</dbReference>
<dbReference type="PANTHER" id="PTHR30294:SF29">
    <property type="entry name" value="MULTIDRUG ABC TRANSPORTER PERMEASE YBHS-RELATED"/>
    <property type="match status" value="1"/>
</dbReference>
<dbReference type="RefSeq" id="WP_213483495.1">
    <property type="nucleotide sequence ID" value="NZ_CAJRAY010000018.1"/>
</dbReference>
<reference evidence="8 9" key="1">
    <citation type="submission" date="2021-04" db="EMBL/GenBank/DDBJ databases">
        <authorList>
            <person name="Rakotoarivonina H."/>
        </authorList>
    </citation>
    <scope>NUCLEOTIDE SEQUENCE [LARGE SCALE GENOMIC DNA]</scope>
    <source>
        <strain evidence="8 9">XE</strain>
    </source>
</reference>
<dbReference type="InterPro" id="IPR051449">
    <property type="entry name" value="ABC-2_transporter_component"/>
</dbReference>
<keyword evidence="2" id="KW-1003">Cell membrane</keyword>
<feature type="domain" description="ABC-2 type transporter transmembrane" evidence="7">
    <location>
        <begin position="20"/>
        <end position="379"/>
    </location>
</feature>
<evidence type="ECO:0000313" key="9">
    <source>
        <dbReference type="Proteomes" id="UP000681526"/>
    </source>
</evidence>
<accession>A0ABM8V0U8</accession>
<dbReference type="InterPro" id="IPR013525">
    <property type="entry name" value="ABC2_TM"/>
</dbReference>
<feature type="transmembrane region" description="Helical" evidence="6">
    <location>
        <begin position="305"/>
        <end position="323"/>
    </location>
</feature>
<comment type="subcellular location">
    <subcellularLocation>
        <location evidence="1">Cell membrane</location>
        <topology evidence="1">Multi-pass membrane protein</topology>
    </subcellularLocation>
</comment>
<evidence type="ECO:0000256" key="4">
    <source>
        <dbReference type="ARBA" id="ARBA00022989"/>
    </source>
</evidence>
<feature type="transmembrane region" description="Helical" evidence="6">
    <location>
        <begin position="196"/>
        <end position="218"/>
    </location>
</feature>
<dbReference type="GO" id="GO:0005524">
    <property type="term" value="F:ATP binding"/>
    <property type="evidence" value="ECO:0007669"/>
    <property type="project" value="UniProtKB-KW"/>
</dbReference>
<evidence type="ECO:0000313" key="8">
    <source>
        <dbReference type="EMBL" id="CAG5079925.1"/>
    </source>
</evidence>
<feature type="transmembrane region" description="Helical" evidence="6">
    <location>
        <begin position="21"/>
        <end position="44"/>
    </location>
</feature>
<proteinExistence type="predicted"/>
<feature type="transmembrane region" description="Helical" evidence="6">
    <location>
        <begin position="274"/>
        <end position="298"/>
    </location>
</feature>
<sequence length="388" mass="41854">MRTIGTLIHHELRRMIRAKETFWLLIFMPLLLIFILGNALSGFFDLEDREVDPIEVGLVVLDEASDDMAGLLRTEEMAKWLSVRGFPDRQQLLDALEDGEIEYGVAVPEHFAENAASGSAAVWELYPGKNGDRNLVAESVIGGLLDRINFVQSAAAALGNPQAAEAAARGASGAEGSYVNVTAPDMSGRDYSALEYYAAQMLVMFLLYSGMAAGLSIVDEKESRTLDRIYAAAVKPIQVLVGKIAGNGLAAFGQALVIILFTSTVYGVDWGDRYAHLLAACLLTVIGSVSLAVIVAAFTNRARTVQAIFIALTMVMTFLSGGFSSEIGDFLERLGTFTFSYWASQSFIHLILNSADSIVQERLTVLGLIAAGLFLISALLGRKAVSHE</sequence>
<keyword evidence="4 6" id="KW-1133">Transmembrane helix</keyword>
<keyword evidence="3 6" id="KW-0812">Transmembrane</keyword>
<evidence type="ECO:0000256" key="1">
    <source>
        <dbReference type="ARBA" id="ARBA00004651"/>
    </source>
</evidence>